<evidence type="ECO:0000256" key="2">
    <source>
        <dbReference type="ARBA" id="ARBA00022857"/>
    </source>
</evidence>
<dbReference type="Gene3D" id="3.40.50.720">
    <property type="entry name" value="NAD(P)-binding Rossmann-like Domain"/>
    <property type="match status" value="1"/>
</dbReference>
<keyword evidence="5" id="KW-1185">Reference proteome</keyword>
<dbReference type="PRINTS" id="PR00081">
    <property type="entry name" value="GDHRDH"/>
</dbReference>
<dbReference type="PANTHER" id="PTHR43490">
    <property type="entry name" value="(+)-NEOMENTHOL DEHYDROGENASE"/>
    <property type="match status" value="1"/>
</dbReference>
<gene>
    <name evidence="4" type="ORF">CVT25_009330</name>
</gene>
<reference evidence="4 5" key="1">
    <citation type="journal article" date="2018" name="Evol. Lett.">
        <title>Horizontal gene cluster transfer increased hallucinogenic mushroom diversity.</title>
        <authorList>
            <person name="Reynolds H.T."/>
            <person name="Vijayakumar V."/>
            <person name="Gluck-Thaler E."/>
            <person name="Korotkin H.B."/>
            <person name="Matheny P.B."/>
            <person name="Slot J.C."/>
        </authorList>
    </citation>
    <scope>NUCLEOTIDE SEQUENCE [LARGE SCALE GENOMIC DNA]</scope>
    <source>
        <strain evidence="4 5">2631</strain>
    </source>
</reference>
<dbReference type="Proteomes" id="UP000283269">
    <property type="component" value="Unassembled WGS sequence"/>
</dbReference>
<dbReference type="InterPro" id="IPR036291">
    <property type="entry name" value="NAD(P)-bd_dom_sf"/>
</dbReference>
<dbReference type="SUPFAM" id="SSF51735">
    <property type="entry name" value="NAD(P)-binding Rossmann-fold domains"/>
    <property type="match status" value="1"/>
</dbReference>
<keyword evidence="3" id="KW-0560">Oxidoreductase</keyword>
<organism evidence="4 5">
    <name type="scientific">Psilocybe cyanescens</name>
    <dbReference type="NCBI Taxonomy" id="93625"/>
    <lineage>
        <taxon>Eukaryota</taxon>
        <taxon>Fungi</taxon>
        <taxon>Dikarya</taxon>
        <taxon>Basidiomycota</taxon>
        <taxon>Agaricomycotina</taxon>
        <taxon>Agaricomycetes</taxon>
        <taxon>Agaricomycetidae</taxon>
        <taxon>Agaricales</taxon>
        <taxon>Agaricineae</taxon>
        <taxon>Strophariaceae</taxon>
        <taxon>Psilocybe</taxon>
    </lineage>
</organism>
<dbReference type="OrthoDB" id="1933717at2759"/>
<protein>
    <submittedName>
        <fullName evidence="4">Uncharacterized protein</fullName>
    </submittedName>
</protein>
<dbReference type="GO" id="GO:0016491">
    <property type="term" value="F:oxidoreductase activity"/>
    <property type="evidence" value="ECO:0007669"/>
    <property type="project" value="UniProtKB-KW"/>
</dbReference>
<proteinExistence type="inferred from homology"/>
<dbReference type="AlphaFoldDB" id="A0A409VN74"/>
<evidence type="ECO:0000313" key="5">
    <source>
        <dbReference type="Proteomes" id="UP000283269"/>
    </source>
</evidence>
<accession>A0A409VN74</accession>
<dbReference type="InParanoid" id="A0A409VN74"/>
<comment type="caution">
    <text evidence="4">The sequence shown here is derived from an EMBL/GenBank/DDBJ whole genome shotgun (WGS) entry which is preliminary data.</text>
</comment>
<comment type="similarity">
    <text evidence="1">Belongs to the short-chain dehydrogenases/reductases (SDR) family.</text>
</comment>
<evidence type="ECO:0000256" key="3">
    <source>
        <dbReference type="ARBA" id="ARBA00023002"/>
    </source>
</evidence>
<dbReference type="EMBL" id="NHYD01003970">
    <property type="protein sequence ID" value="PPQ67722.1"/>
    <property type="molecule type" value="Genomic_DNA"/>
</dbReference>
<name>A0A409VN74_PSICY</name>
<dbReference type="InterPro" id="IPR002347">
    <property type="entry name" value="SDR_fam"/>
</dbReference>
<dbReference type="GO" id="GO:0016020">
    <property type="term" value="C:membrane"/>
    <property type="evidence" value="ECO:0007669"/>
    <property type="project" value="TreeGrafter"/>
</dbReference>
<evidence type="ECO:0000256" key="1">
    <source>
        <dbReference type="ARBA" id="ARBA00006484"/>
    </source>
</evidence>
<keyword evidence="2" id="KW-0521">NADP</keyword>
<dbReference type="Pfam" id="PF00106">
    <property type="entry name" value="adh_short"/>
    <property type="match status" value="1"/>
</dbReference>
<evidence type="ECO:0000313" key="4">
    <source>
        <dbReference type="EMBL" id="PPQ67722.1"/>
    </source>
</evidence>
<sequence length="193" mass="20629">MPTQSVVVRLRVSTEKKLAEEYTRDGVSFSRDDVPACGYFQLHAEGFQTVKFVLLDVINASSIEAAKSSIEAAEGKLDVLVNYAGIDKLELDQTALPISLLVIREVMETNFSASSKPPSRSFPSCESPLKASSYVSSDLASNTHQAAPEAYGHFVGYNASKVAVNSYIIILAQLGGGVKVNAVTPGYTLPPPS</sequence>
<dbReference type="PANTHER" id="PTHR43490:SF99">
    <property type="entry name" value="SHORT-CHAIN DEHYDROGENASE_REDUCTASE"/>
    <property type="match status" value="1"/>
</dbReference>